<feature type="signal peptide" evidence="1">
    <location>
        <begin position="1"/>
        <end position="26"/>
    </location>
</feature>
<sequence length="243" mass="26650">MKDYVRKYHMLCPWIVFFLATVVSHAQTGIGTTDPHPSAALELSSTDKGLLIPRMTAAQRDAIPNPAAGLEVYVTNQQAKYYFDGVSWVRSYETKFSSSYQIYTFGDMETGTGADSQGAKQMDGLSIIFRASDADYAEIMNSQTVRILETGTYVLELTGVMKRIVADVQFSGRTMLRRNGANLKLSDASIGASPEGARNSTGMGITMVADLVAGDLLTLWYRKTDASDGHNIGFQNNMLTIKR</sequence>
<evidence type="ECO:0000313" key="3">
    <source>
        <dbReference type="Proteomes" id="UP001597361"/>
    </source>
</evidence>
<organism evidence="2 3">
    <name type="scientific">Belliella marina</name>
    <dbReference type="NCBI Taxonomy" id="1644146"/>
    <lineage>
        <taxon>Bacteria</taxon>
        <taxon>Pseudomonadati</taxon>
        <taxon>Bacteroidota</taxon>
        <taxon>Cytophagia</taxon>
        <taxon>Cytophagales</taxon>
        <taxon>Cyclobacteriaceae</taxon>
        <taxon>Belliella</taxon>
    </lineage>
</organism>
<evidence type="ECO:0000313" key="2">
    <source>
        <dbReference type="EMBL" id="MFD2035311.1"/>
    </source>
</evidence>
<keyword evidence="1" id="KW-0732">Signal</keyword>
<proteinExistence type="predicted"/>
<keyword evidence="3" id="KW-1185">Reference proteome</keyword>
<dbReference type="RefSeq" id="WP_376886195.1">
    <property type="nucleotide sequence ID" value="NZ_JBHUHR010000031.1"/>
</dbReference>
<feature type="chain" id="PRO_5046361822" description="C1q domain-containing protein" evidence="1">
    <location>
        <begin position="27"/>
        <end position="243"/>
    </location>
</feature>
<protein>
    <recommendedName>
        <fullName evidence="4">C1q domain-containing protein</fullName>
    </recommendedName>
</protein>
<dbReference type="EMBL" id="JBHUHR010000031">
    <property type="protein sequence ID" value="MFD2035311.1"/>
    <property type="molecule type" value="Genomic_DNA"/>
</dbReference>
<accession>A0ABW4VNJ1</accession>
<comment type="caution">
    <text evidence="2">The sequence shown here is derived from an EMBL/GenBank/DDBJ whole genome shotgun (WGS) entry which is preliminary data.</text>
</comment>
<gene>
    <name evidence="2" type="ORF">ACFSKL_10940</name>
</gene>
<name>A0ABW4VNJ1_9BACT</name>
<dbReference type="Proteomes" id="UP001597361">
    <property type="component" value="Unassembled WGS sequence"/>
</dbReference>
<reference evidence="3" key="1">
    <citation type="journal article" date="2019" name="Int. J. Syst. Evol. Microbiol.">
        <title>The Global Catalogue of Microorganisms (GCM) 10K type strain sequencing project: providing services to taxonomists for standard genome sequencing and annotation.</title>
        <authorList>
            <consortium name="The Broad Institute Genomics Platform"/>
            <consortium name="The Broad Institute Genome Sequencing Center for Infectious Disease"/>
            <person name="Wu L."/>
            <person name="Ma J."/>
        </authorList>
    </citation>
    <scope>NUCLEOTIDE SEQUENCE [LARGE SCALE GENOMIC DNA]</scope>
    <source>
        <strain evidence="3">CGMCC 1.15180</strain>
    </source>
</reference>
<evidence type="ECO:0000256" key="1">
    <source>
        <dbReference type="SAM" id="SignalP"/>
    </source>
</evidence>
<evidence type="ECO:0008006" key="4">
    <source>
        <dbReference type="Google" id="ProtNLM"/>
    </source>
</evidence>